<feature type="transmembrane region" description="Helical" evidence="2">
    <location>
        <begin position="69"/>
        <end position="91"/>
    </location>
</feature>
<evidence type="ECO:0000313" key="3">
    <source>
        <dbReference type="EMBL" id="MCM4084327.1"/>
    </source>
</evidence>
<proteinExistence type="predicted"/>
<keyword evidence="2" id="KW-1133">Transmembrane helix</keyword>
<feature type="compositionally biased region" description="Low complexity" evidence="1">
    <location>
        <begin position="167"/>
        <end position="204"/>
    </location>
</feature>
<keyword evidence="2" id="KW-0472">Membrane</keyword>
<accession>A0ABT0YE44</accession>
<evidence type="ECO:0000313" key="4">
    <source>
        <dbReference type="Proteomes" id="UP001523216"/>
    </source>
</evidence>
<name>A0ABT0YE44_9ACTN</name>
<sequence>MKELTAFYGIVAGVNFTLLGLWWVTVQERPHLRGPETGNGRTAYIISLQFVVPGTAALVSQVAPQTPTLWRVAFVIAGLAGGAGILMLAPNMGTPGHRVASRLLLYVGAPLYGLVAFAAAYPQLGAGSTASLNGPQWEGVLFCLLVLLGAQTAWTTAMSPAESRMQSPALTPTEPTAETTAESSAETTTETPAETTAESPADATIEPPAQAAAKS</sequence>
<feature type="region of interest" description="Disordered" evidence="1">
    <location>
        <begin position="159"/>
        <end position="215"/>
    </location>
</feature>
<feature type="transmembrane region" description="Helical" evidence="2">
    <location>
        <begin position="103"/>
        <end position="124"/>
    </location>
</feature>
<dbReference type="RefSeq" id="WP_251804079.1">
    <property type="nucleotide sequence ID" value="NZ_JAMQOL010000075.1"/>
</dbReference>
<evidence type="ECO:0000256" key="2">
    <source>
        <dbReference type="SAM" id="Phobius"/>
    </source>
</evidence>
<organism evidence="3 4">
    <name type="scientific">Paractinoplanes hotanensis</name>
    <dbReference type="NCBI Taxonomy" id="2906497"/>
    <lineage>
        <taxon>Bacteria</taxon>
        <taxon>Bacillati</taxon>
        <taxon>Actinomycetota</taxon>
        <taxon>Actinomycetes</taxon>
        <taxon>Micromonosporales</taxon>
        <taxon>Micromonosporaceae</taxon>
        <taxon>Paractinoplanes</taxon>
    </lineage>
</organism>
<keyword evidence="2" id="KW-0812">Transmembrane</keyword>
<feature type="transmembrane region" description="Helical" evidence="2">
    <location>
        <begin position="136"/>
        <end position="157"/>
    </location>
</feature>
<keyword evidence="4" id="KW-1185">Reference proteome</keyword>
<gene>
    <name evidence="3" type="ORF">LXN57_43020</name>
</gene>
<protein>
    <submittedName>
        <fullName evidence="3">Uncharacterized protein</fullName>
    </submittedName>
</protein>
<dbReference type="EMBL" id="JAMQOL010000075">
    <property type="protein sequence ID" value="MCM4084327.1"/>
    <property type="molecule type" value="Genomic_DNA"/>
</dbReference>
<feature type="transmembrane region" description="Helical" evidence="2">
    <location>
        <begin position="6"/>
        <end position="24"/>
    </location>
</feature>
<dbReference type="Proteomes" id="UP001523216">
    <property type="component" value="Unassembled WGS sequence"/>
</dbReference>
<reference evidence="3 4" key="1">
    <citation type="submission" date="2022-06" db="EMBL/GenBank/DDBJ databases">
        <title>Actinoplanes abujensis sp. nov., isolated from Nigerian arid soil.</title>
        <authorList>
            <person name="Ding P."/>
        </authorList>
    </citation>
    <scope>NUCLEOTIDE SEQUENCE [LARGE SCALE GENOMIC DNA]</scope>
    <source>
        <strain evidence="4">TRM88002</strain>
    </source>
</reference>
<comment type="caution">
    <text evidence="3">The sequence shown here is derived from an EMBL/GenBank/DDBJ whole genome shotgun (WGS) entry which is preliminary data.</text>
</comment>
<evidence type="ECO:0000256" key="1">
    <source>
        <dbReference type="SAM" id="MobiDB-lite"/>
    </source>
</evidence>